<sequence length="248" mass="27239">MRQALTVTYCIGVLLDDGIIFAADSRTNAGVDNFAKFCKVTVFETPGDRVIALLSSGNLAGTQAIISVLRQRCADGPATTNLLGATTMFDVARLVSDAMREVDQRDAGYLDSNPAGFNASFIVGGQLAGEPMRLFRIYAEGNFIEAGTDTMFLQTGETKYGKPILDRVLTPRTSLADATKCVLVSFDSTMRSNLSVGMPIDLISYERDSLQMPWRRRFDDGDPYFTAVREAWSEGTRAVFSKLPDLRW</sequence>
<dbReference type="PIRSF" id="PIRSF009120">
    <property type="entry name" value="UCP009120_prtse"/>
    <property type="match status" value="1"/>
</dbReference>
<protein>
    <recommendedName>
        <fullName evidence="3">Peptidase</fullName>
    </recommendedName>
</protein>
<dbReference type="EMBL" id="AP022577">
    <property type="protein sequence ID" value="BBX86803.1"/>
    <property type="molecule type" value="Genomic_DNA"/>
</dbReference>
<evidence type="ECO:0000313" key="2">
    <source>
        <dbReference type="Proteomes" id="UP000465609"/>
    </source>
</evidence>
<evidence type="ECO:0000313" key="1">
    <source>
        <dbReference type="EMBL" id="BBX86803.1"/>
    </source>
</evidence>
<proteinExistence type="predicted"/>
<dbReference type="InterPro" id="IPR016545">
    <property type="entry name" value="UCP009120_prtse"/>
</dbReference>
<evidence type="ECO:0008006" key="3">
    <source>
        <dbReference type="Google" id="ProtNLM"/>
    </source>
</evidence>
<accession>A0ABN5YYQ1</accession>
<reference evidence="1 2" key="1">
    <citation type="journal article" date="2019" name="Emerg. Microbes Infect.">
        <title>Comprehensive subspecies identification of 175 nontuberculous mycobacteria species based on 7547 genomic profiles.</title>
        <authorList>
            <person name="Matsumoto Y."/>
            <person name="Kinjo T."/>
            <person name="Motooka D."/>
            <person name="Nabeya D."/>
            <person name="Jung N."/>
            <person name="Uechi K."/>
            <person name="Horii T."/>
            <person name="Iida T."/>
            <person name="Fujita J."/>
            <person name="Nakamura S."/>
        </authorList>
    </citation>
    <scope>NUCLEOTIDE SEQUENCE [LARGE SCALE GENOMIC DNA]</scope>
    <source>
        <strain evidence="1 2">JCM 15296</strain>
    </source>
</reference>
<dbReference type="Proteomes" id="UP000465609">
    <property type="component" value="Chromosome"/>
</dbReference>
<dbReference type="SUPFAM" id="SSF56235">
    <property type="entry name" value="N-terminal nucleophile aminohydrolases (Ntn hydrolases)"/>
    <property type="match status" value="1"/>
</dbReference>
<keyword evidence="2" id="KW-1185">Reference proteome</keyword>
<dbReference type="InterPro" id="IPR029055">
    <property type="entry name" value="Ntn_hydrolases_N"/>
</dbReference>
<organism evidence="1 2">
    <name type="scientific">Mycolicibacterium aubagnense</name>
    <dbReference type="NCBI Taxonomy" id="319707"/>
    <lineage>
        <taxon>Bacteria</taxon>
        <taxon>Bacillati</taxon>
        <taxon>Actinomycetota</taxon>
        <taxon>Actinomycetes</taxon>
        <taxon>Mycobacteriales</taxon>
        <taxon>Mycobacteriaceae</taxon>
        <taxon>Mycolicibacterium</taxon>
    </lineage>
</organism>
<dbReference type="Gene3D" id="3.60.20.10">
    <property type="entry name" value="Glutamine Phosphoribosylpyrophosphate, subunit 1, domain 1"/>
    <property type="match status" value="1"/>
</dbReference>
<name>A0ABN5YYQ1_9MYCO</name>
<gene>
    <name evidence="1" type="ORF">MAUB_46760</name>
</gene>